<dbReference type="Proteomes" id="UP001529369">
    <property type="component" value="Unassembled WGS sequence"/>
</dbReference>
<comment type="caution">
    <text evidence="1">The sequence shown here is derived from an EMBL/GenBank/DDBJ whole genome shotgun (WGS) entry which is preliminary data.</text>
</comment>
<dbReference type="RefSeq" id="WP_290315058.1">
    <property type="nucleotide sequence ID" value="NZ_JAUFPN010000025.1"/>
</dbReference>
<accession>A0ABT8A0R6</accession>
<reference evidence="2" key="1">
    <citation type="journal article" date="2019" name="Int. J. Syst. Evol. Microbiol.">
        <title>The Global Catalogue of Microorganisms (GCM) 10K type strain sequencing project: providing services to taxonomists for standard genome sequencing and annotation.</title>
        <authorList>
            <consortium name="The Broad Institute Genomics Platform"/>
            <consortium name="The Broad Institute Genome Sequencing Center for Infectious Disease"/>
            <person name="Wu L."/>
            <person name="Ma J."/>
        </authorList>
    </citation>
    <scope>NUCLEOTIDE SEQUENCE [LARGE SCALE GENOMIC DNA]</scope>
    <source>
        <strain evidence="2">CECT 7131</strain>
    </source>
</reference>
<evidence type="ECO:0000313" key="1">
    <source>
        <dbReference type="EMBL" id="MDN3563315.1"/>
    </source>
</evidence>
<dbReference type="EMBL" id="JAUFPN010000025">
    <property type="protein sequence ID" value="MDN3563315.1"/>
    <property type="molecule type" value="Genomic_DNA"/>
</dbReference>
<gene>
    <name evidence="1" type="ORF">QWZ14_02860</name>
</gene>
<organism evidence="1 2">
    <name type="scientific">Paeniroseomonas aquatica</name>
    <dbReference type="NCBI Taxonomy" id="373043"/>
    <lineage>
        <taxon>Bacteria</taxon>
        <taxon>Pseudomonadati</taxon>
        <taxon>Pseudomonadota</taxon>
        <taxon>Alphaproteobacteria</taxon>
        <taxon>Acetobacterales</taxon>
        <taxon>Acetobacteraceae</taxon>
        <taxon>Paeniroseomonas</taxon>
    </lineage>
</organism>
<name>A0ABT8A0R6_9PROT</name>
<proteinExistence type="predicted"/>
<evidence type="ECO:0000313" key="2">
    <source>
        <dbReference type="Proteomes" id="UP001529369"/>
    </source>
</evidence>
<protein>
    <submittedName>
        <fullName evidence="1">Uncharacterized protein</fullName>
    </submittedName>
</protein>
<keyword evidence="2" id="KW-1185">Reference proteome</keyword>
<sequence length="252" mass="27657">MSDPSVGGPDVPEQGSKMALWQEFCDAHHIARDSVPLFATSPDGAVEITRIGRSATPLLRRSEPMDARIGGVVADILRAQPKDLEGLLYLMLRLDGNGDVVPLYIGRAGRHSKNGTVVSANLKSISQTATGGWTNSGKFARWGYGYAYHMGDLSCAVLAGHEPRRPTPKYMRWARQLFVETPASAPRTRFEVRFWCIPWGPASPSIWQDFGACPLAFIEYLLIGVANLLFPDDLLNEEGVNRRSSEIAQSSL</sequence>